<dbReference type="HAMAP" id="MF_00013">
    <property type="entry name" value="LipB"/>
    <property type="match status" value="1"/>
</dbReference>
<evidence type="ECO:0000313" key="12">
    <source>
        <dbReference type="EMBL" id="SEA50471.1"/>
    </source>
</evidence>
<dbReference type="Pfam" id="PF21948">
    <property type="entry name" value="LplA-B_cat"/>
    <property type="match status" value="1"/>
</dbReference>
<comment type="similarity">
    <text evidence="6 7">Belongs to the LipB family.</text>
</comment>
<evidence type="ECO:0000313" key="13">
    <source>
        <dbReference type="Proteomes" id="UP000183253"/>
    </source>
</evidence>
<feature type="active site" description="Acyl-thioester intermediate" evidence="6 8">
    <location>
        <position position="193"/>
    </location>
</feature>
<keyword evidence="3 6" id="KW-0808">Transferase</keyword>
<evidence type="ECO:0000256" key="3">
    <source>
        <dbReference type="ARBA" id="ARBA00022679"/>
    </source>
</evidence>
<evidence type="ECO:0000256" key="6">
    <source>
        <dbReference type="HAMAP-Rule" id="MF_00013"/>
    </source>
</evidence>
<keyword evidence="13" id="KW-1185">Reference proteome</keyword>
<dbReference type="AlphaFoldDB" id="A0A1H4BQN9"/>
<dbReference type="OrthoDB" id="9787061at2"/>
<feature type="site" description="Lowers pKa of active site Cys" evidence="6 10">
    <location>
        <position position="159"/>
    </location>
</feature>
<comment type="function">
    <text evidence="5 6 7">Catalyzes the transfer of endogenously produced octanoic acid from octanoyl-acyl-carrier-protein onto the lipoyl domains of lipoate-dependent enzymes. Lipoyl-ACP can also act as a substrate although octanoyl-ACP is likely to be the physiological substrate.</text>
</comment>
<reference evidence="12 13" key="1">
    <citation type="submission" date="2016-10" db="EMBL/GenBank/DDBJ databases">
        <authorList>
            <person name="de Groot N.N."/>
        </authorList>
    </citation>
    <scope>NUCLEOTIDE SEQUENCE [LARGE SCALE GENOMIC DNA]</scope>
    <source>
        <strain evidence="12 13">DSM 25383</strain>
    </source>
</reference>
<evidence type="ECO:0000256" key="2">
    <source>
        <dbReference type="ARBA" id="ARBA00022490"/>
    </source>
</evidence>
<feature type="binding site" evidence="6 9">
    <location>
        <begin position="162"/>
        <end position="164"/>
    </location>
    <ligand>
        <name>substrate</name>
    </ligand>
</feature>
<evidence type="ECO:0000256" key="4">
    <source>
        <dbReference type="ARBA" id="ARBA00023315"/>
    </source>
</evidence>
<evidence type="ECO:0000256" key="5">
    <source>
        <dbReference type="ARBA" id="ARBA00024732"/>
    </source>
</evidence>
<dbReference type="SUPFAM" id="SSF55681">
    <property type="entry name" value="Class II aaRS and biotin synthetases"/>
    <property type="match status" value="1"/>
</dbReference>
<dbReference type="GO" id="GO:0033819">
    <property type="term" value="F:lipoyl(octanoyl) transferase activity"/>
    <property type="evidence" value="ECO:0007669"/>
    <property type="project" value="UniProtKB-EC"/>
</dbReference>
<gene>
    <name evidence="6" type="primary">lipB</name>
    <name evidence="12" type="ORF">SAMN05444145_10412</name>
</gene>
<evidence type="ECO:0000256" key="7">
    <source>
        <dbReference type="PIRNR" id="PIRNR016262"/>
    </source>
</evidence>
<dbReference type="PANTHER" id="PTHR10993">
    <property type="entry name" value="OCTANOYLTRANSFERASE"/>
    <property type="match status" value="1"/>
</dbReference>
<evidence type="ECO:0000256" key="1">
    <source>
        <dbReference type="ARBA" id="ARBA00004821"/>
    </source>
</evidence>
<feature type="domain" description="BPL/LPL catalytic" evidence="11">
    <location>
        <begin position="45"/>
        <end position="232"/>
    </location>
</feature>
<dbReference type="CDD" id="cd16444">
    <property type="entry name" value="LipB"/>
    <property type="match status" value="1"/>
</dbReference>
<dbReference type="InterPro" id="IPR020605">
    <property type="entry name" value="Octanoyltransferase_CS"/>
</dbReference>
<dbReference type="UniPathway" id="UPA00538">
    <property type="reaction ID" value="UER00592"/>
</dbReference>
<dbReference type="InterPro" id="IPR045864">
    <property type="entry name" value="aa-tRNA-synth_II/BPL/LPL"/>
</dbReference>
<protein>
    <recommendedName>
        <fullName evidence="6 7">Octanoyltransferase</fullName>
        <ecNumber evidence="6 7">2.3.1.181</ecNumber>
    </recommendedName>
    <alternativeName>
        <fullName evidence="6">Lipoate-protein ligase B</fullName>
    </alternativeName>
    <alternativeName>
        <fullName evidence="6">Lipoyl/octanoyl transferase</fullName>
    </alternativeName>
    <alternativeName>
        <fullName evidence="6">Octanoyl-[acyl-carrier-protein]-protein N-octanoyltransferase</fullName>
    </alternativeName>
</protein>
<dbReference type="InterPro" id="IPR004143">
    <property type="entry name" value="BPL_LPL_catalytic"/>
</dbReference>
<proteinExistence type="inferred from homology"/>
<dbReference type="RefSeq" id="WP_010261998.1">
    <property type="nucleotide sequence ID" value="NZ_CAEG01000011.1"/>
</dbReference>
<dbReference type="NCBIfam" id="NF010925">
    <property type="entry name" value="PRK14345.1"/>
    <property type="match status" value="1"/>
</dbReference>
<dbReference type="PIRSF" id="PIRSF016262">
    <property type="entry name" value="LPLase"/>
    <property type="match status" value="1"/>
</dbReference>
<comment type="miscellaneous">
    <text evidence="6">In the reaction, the free carboxyl group of octanoic acid is attached via an amide linkage to the epsilon-amino group of a specific lysine residue of lipoyl domains of lipoate-dependent enzymes.</text>
</comment>
<evidence type="ECO:0000256" key="8">
    <source>
        <dbReference type="PIRSR" id="PIRSR016262-1"/>
    </source>
</evidence>
<comment type="catalytic activity">
    <reaction evidence="6 7">
        <text>octanoyl-[ACP] + L-lysyl-[protein] = N(6)-octanoyl-L-lysyl-[protein] + holo-[ACP] + H(+)</text>
        <dbReference type="Rhea" id="RHEA:17665"/>
        <dbReference type="Rhea" id="RHEA-COMP:9636"/>
        <dbReference type="Rhea" id="RHEA-COMP:9685"/>
        <dbReference type="Rhea" id="RHEA-COMP:9752"/>
        <dbReference type="Rhea" id="RHEA-COMP:9928"/>
        <dbReference type="ChEBI" id="CHEBI:15378"/>
        <dbReference type="ChEBI" id="CHEBI:29969"/>
        <dbReference type="ChEBI" id="CHEBI:64479"/>
        <dbReference type="ChEBI" id="CHEBI:78463"/>
        <dbReference type="ChEBI" id="CHEBI:78809"/>
        <dbReference type="EC" id="2.3.1.181"/>
    </reaction>
</comment>
<feature type="binding site" evidence="6 9">
    <location>
        <begin position="90"/>
        <end position="97"/>
    </location>
    <ligand>
        <name>substrate</name>
    </ligand>
</feature>
<keyword evidence="4 6" id="KW-0012">Acyltransferase</keyword>
<dbReference type="PANTHER" id="PTHR10993:SF12">
    <property type="entry name" value="OCTANOYLTRANSFERASE"/>
    <property type="match status" value="1"/>
</dbReference>
<keyword evidence="2 6" id="KW-0963">Cytoplasm</keyword>
<evidence type="ECO:0000256" key="9">
    <source>
        <dbReference type="PIRSR" id="PIRSR016262-2"/>
    </source>
</evidence>
<dbReference type="GO" id="GO:0009249">
    <property type="term" value="P:protein lipoylation"/>
    <property type="evidence" value="ECO:0007669"/>
    <property type="project" value="InterPro"/>
</dbReference>
<evidence type="ECO:0000256" key="10">
    <source>
        <dbReference type="PIRSR" id="PIRSR016262-3"/>
    </source>
</evidence>
<comment type="subcellular location">
    <subcellularLocation>
        <location evidence="6">Cytoplasm</location>
    </subcellularLocation>
</comment>
<dbReference type="Proteomes" id="UP000183253">
    <property type="component" value="Unassembled WGS sequence"/>
</dbReference>
<dbReference type="PROSITE" id="PS01313">
    <property type="entry name" value="LIPB"/>
    <property type="match status" value="1"/>
</dbReference>
<name>A0A1H4BQN9_9BACT</name>
<dbReference type="EMBL" id="FNRI01000004">
    <property type="protein sequence ID" value="SEA50471.1"/>
    <property type="molecule type" value="Genomic_DNA"/>
</dbReference>
<dbReference type="InterPro" id="IPR000544">
    <property type="entry name" value="Octanoyltransferase"/>
</dbReference>
<dbReference type="FunFam" id="3.30.930.10:FF:000035">
    <property type="entry name" value="Putative lipoyltransferase 2, mitochondrial"/>
    <property type="match status" value="1"/>
</dbReference>
<dbReference type="STRING" id="1033731.SAMN05444145_10412"/>
<dbReference type="Gene3D" id="3.30.930.10">
    <property type="entry name" value="Bira Bifunctional Protein, Domain 2"/>
    <property type="match status" value="1"/>
</dbReference>
<accession>A0A1H4BQN9</accession>
<dbReference type="EC" id="2.3.1.181" evidence="6 7"/>
<dbReference type="NCBIfam" id="TIGR00214">
    <property type="entry name" value="lipB"/>
    <property type="match status" value="1"/>
</dbReference>
<feature type="binding site" evidence="6 9">
    <location>
        <begin position="175"/>
        <end position="177"/>
    </location>
    <ligand>
        <name>substrate</name>
    </ligand>
</feature>
<evidence type="ECO:0000259" key="11">
    <source>
        <dbReference type="PROSITE" id="PS51733"/>
    </source>
</evidence>
<dbReference type="GO" id="GO:0005737">
    <property type="term" value="C:cytoplasm"/>
    <property type="evidence" value="ECO:0007669"/>
    <property type="project" value="UniProtKB-SubCell"/>
</dbReference>
<comment type="pathway">
    <text evidence="1 6 7">Protein modification; protein lipoylation via endogenous pathway; protein N(6)-(lipoyl)lysine from octanoyl-[acyl-carrier-protein]: step 1/2.</text>
</comment>
<organism evidence="12 13">
    <name type="scientific">Alistipes timonensis JC136</name>
    <dbReference type="NCBI Taxonomy" id="1033731"/>
    <lineage>
        <taxon>Bacteria</taxon>
        <taxon>Pseudomonadati</taxon>
        <taxon>Bacteroidota</taxon>
        <taxon>Bacteroidia</taxon>
        <taxon>Bacteroidales</taxon>
        <taxon>Rikenellaceae</taxon>
        <taxon>Alistipes</taxon>
    </lineage>
</organism>
<sequence length="236" mass="25592">MKVSCRDLGTMDYKDCWDLQQSLFDTLAARKSAGSSPVPGTGNTPDDAGTVLLVEHPPVYTLGKSGHTENLLVTREALEGMGAQFFHIDRGGDITFHGPGQLVCYPILDLERIGIGLRGYIEALEEAVIRTVAEYGITAGRIAGASGVWIDPEGRRPRKICAIGVRSSRFITMHGFALNVSTDLGWFTRINPCGFTDRGVTSIESETGLLPPMQEVKRTVVEVLSKVLRCKIATAL</sequence>
<dbReference type="PROSITE" id="PS51733">
    <property type="entry name" value="BPL_LPL_CATALYTIC"/>
    <property type="match status" value="1"/>
</dbReference>